<dbReference type="Gene3D" id="3.30.420.10">
    <property type="entry name" value="Ribonuclease H-like superfamily/Ribonuclease H"/>
    <property type="match status" value="1"/>
</dbReference>
<reference evidence="1 2" key="1">
    <citation type="journal article" date="2011" name="Stand. Genomic Sci.">
        <title>High quality draft genome sequence of Segniliparus rugosus CDC 945(T)= (ATCC BAA-974(T)).</title>
        <authorList>
            <person name="Earl A.M."/>
            <person name="Desjardins C.A."/>
            <person name="Fitzgerald M.G."/>
            <person name="Arachchi H.M."/>
            <person name="Zeng Q."/>
            <person name="Mehta T."/>
            <person name="Griggs A."/>
            <person name="Birren B.W."/>
            <person name="Toney N.C."/>
            <person name="Carr J."/>
            <person name="Posey J."/>
            <person name="Butler W.R."/>
        </authorList>
    </citation>
    <scope>NUCLEOTIDE SEQUENCE [LARGE SCALE GENOMIC DNA]</scope>
    <source>
        <strain evidence="2">ATCC BAA-974 / DSM 45345 / CCUG 50838 / CIP 108380 / JCM 13579 / CDC 945</strain>
    </source>
</reference>
<dbReference type="InterPro" id="IPR036397">
    <property type="entry name" value="RNaseH_sf"/>
</dbReference>
<name>E5XMT6_SEGRC</name>
<organism evidence="1 2">
    <name type="scientific">Segniliparus rugosus (strain ATCC BAA-974 / DSM 45345 / CCUG 50838 / CIP 108380 / JCM 13579 / CDC 945)</name>
    <dbReference type="NCBI Taxonomy" id="679197"/>
    <lineage>
        <taxon>Bacteria</taxon>
        <taxon>Bacillati</taxon>
        <taxon>Actinomycetota</taxon>
        <taxon>Actinomycetes</taxon>
        <taxon>Mycobacteriales</taxon>
        <taxon>Segniliparaceae</taxon>
        <taxon>Segniliparus</taxon>
    </lineage>
</organism>
<evidence type="ECO:0000313" key="2">
    <source>
        <dbReference type="Proteomes" id="UP000004816"/>
    </source>
</evidence>
<proteinExistence type="predicted"/>
<accession>E5XMT6</accession>
<protein>
    <recommendedName>
        <fullName evidence="3">Holliday junction resolvase RuvC</fullName>
    </recommendedName>
</protein>
<sequence>MTTALPLRAAKADRPLRGAIVGLTLASRPVSAGIAVLGAGSAAPFVTTVSSAECRDRVADHLARHRSLVDEIMAAVLDQCESVAMIVIEDLSHVSAADSPQCRAHVWWELVNRLHCLGVPVAVCAPSTLKKFAVGTGNAKKLEVFGAAQHLYPELVLKKDDEADAIFLALIGAVALGRETPLSATQTRRKVLTAVQWPDAERGAPVPF</sequence>
<dbReference type="Proteomes" id="UP000004816">
    <property type="component" value="Unassembled WGS sequence"/>
</dbReference>
<evidence type="ECO:0000313" key="1">
    <source>
        <dbReference type="EMBL" id="EFV14356.1"/>
    </source>
</evidence>
<dbReference type="SUPFAM" id="SSF53098">
    <property type="entry name" value="Ribonuclease H-like"/>
    <property type="match status" value="1"/>
</dbReference>
<dbReference type="AlphaFoldDB" id="E5XMT6"/>
<dbReference type="STRING" id="679197.HMPREF9336_00806"/>
<dbReference type="HOGENOM" id="CLU_1320156_0_0_11"/>
<dbReference type="InterPro" id="IPR012337">
    <property type="entry name" value="RNaseH-like_sf"/>
</dbReference>
<dbReference type="RefSeq" id="WP_007468064.1">
    <property type="nucleotide sequence ID" value="NZ_KI391954.1"/>
</dbReference>
<dbReference type="EMBL" id="ACZI02000003">
    <property type="protein sequence ID" value="EFV14356.1"/>
    <property type="molecule type" value="Genomic_DNA"/>
</dbReference>
<evidence type="ECO:0008006" key="3">
    <source>
        <dbReference type="Google" id="ProtNLM"/>
    </source>
</evidence>
<keyword evidence="2" id="KW-1185">Reference proteome</keyword>
<dbReference type="eggNOG" id="ENOG50324KK">
    <property type="taxonomic scope" value="Bacteria"/>
</dbReference>
<dbReference type="GO" id="GO:0003676">
    <property type="term" value="F:nucleic acid binding"/>
    <property type="evidence" value="ECO:0007669"/>
    <property type="project" value="InterPro"/>
</dbReference>
<comment type="caution">
    <text evidence="1">The sequence shown here is derived from an EMBL/GenBank/DDBJ whole genome shotgun (WGS) entry which is preliminary data.</text>
</comment>
<gene>
    <name evidence="1" type="ORF">HMPREF9336_00806</name>
</gene>